<dbReference type="Gene3D" id="3.40.80.10">
    <property type="entry name" value="Peptidoglycan recognition protein-like"/>
    <property type="match status" value="1"/>
</dbReference>
<dbReference type="PANTHER" id="PTHR11022:SF73">
    <property type="entry name" value="PEPTIDOGLYCAN-RECOGNITION PROTEIN LD"/>
    <property type="match status" value="1"/>
</dbReference>
<evidence type="ECO:0000256" key="2">
    <source>
        <dbReference type="ARBA" id="ARBA00022588"/>
    </source>
</evidence>
<dbReference type="EMBL" id="OU895879">
    <property type="protein sequence ID" value="CAG9809595.1"/>
    <property type="molecule type" value="Genomic_DNA"/>
</dbReference>
<dbReference type="Proteomes" id="UP001153620">
    <property type="component" value="Chromosome 3"/>
</dbReference>
<dbReference type="InterPro" id="IPR006619">
    <property type="entry name" value="PGRP_domain_met/bac"/>
</dbReference>
<comment type="similarity">
    <text evidence="1">Belongs to the N-acetylmuramoyl-L-alanine amidase 2 family.</text>
</comment>
<keyword evidence="4" id="KW-0472">Membrane</keyword>
<evidence type="ECO:0000256" key="3">
    <source>
        <dbReference type="ARBA" id="ARBA00022859"/>
    </source>
</evidence>
<evidence type="ECO:0000313" key="6">
    <source>
        <dbReference type="EMBL" id="CAG9809595.1"/>
    </source>
</evidence>
<dbReference type="CDD" id="cd06583">
    <property type="entry name" value="PGRP"/>
    <property type="match status" value="1"/>
</dbReference>
<protein>
    <recommendedName>
        <fullName evidence="5">Peptidoglycan recognition protein family domain-containing protein</fullName>
    </recommendedName>
</protein>
<dbReference type="InterPro" id="IPR002502">
    <property type="entry name" value="Amidase_domain"/>
</dbReference>
<name>A0A9N9WXL2_9DIPT</name>
<feature type="transmembrane region" description="Helical" evidence="4">
    <location>
        <begin position="90"/>
        <end position="114"/>
    </location>
</feature>
<dbReference type="OrthoDB" id="7939567at2759"/>
<keyword evidence="7" id="KW-1185">Reference proteome</keyword>
<reference evidence="6" key="1">
    <citation type="submission" date="2022-01" db="EMBL/GenBank/DDBJ databases">
        <authorList>
            <person name="King R."/>
        </authorList>
    </citation>
    <scope>NUCLEOTIDE SEQUENCE</scope>
</reference>
<keyword evidence="4" id="KW-0812">Transmembrane</keyword>
<dbReference type="GO" id="GO:0045087">
    <property type="term" value="P:innate immune response"/>
    <property type="evidence" value="ECO:0007669"/>
    <property type="project" value="UniProtKB-KW"/>
</dbReference>
<organism evidence="6 7">
    <name type="scientific">Chironomus riparius</name>
    <dbReference type="NCBI Taxonomy" id="315576"/>
    <lineage>
        <taxon>Eukaryota</taxon>
        <taxon>Metazoa</taxon>
        <taxon>Ecdysozoa</taxon>
        <taxon>Arthropoda</taxon>
        <taxon>Hexapoda</taxon>
        <taxon>Insecta</taxon>
        <taxon>Pterygota</taxon>
        <taxon>Neoptera</taxon>
        <taxon>Endopterygota</taxon>
        <taxon>Diptera</taxon>
        <taxon>Nematocera</taxon>
        <taxon>Chironomoidea</taxon>
        <taxon>Chironomidae</taxon>
        <taxon>Chironominae</taxon>
        <taxon>Chironomus</taxon>
    </lineage>
</organism>
<proteinExistence type="inferred from homology"/>
<dbReference type="AlphaFoldDB" id="A0A9N9WXL2"/>
<dbReference type="GO" id="GO:0008745">
    <property type="term" value="F:N-acetylmuramoyl-L-alanine amidase activity"/>
    <property type="evidence" value="ECO:0007669"/>
    <property type="project" value="InterPro"/>
</dbReference>
<dbReference type="SUPFAM" id="SSF55846">
    <property type="entry name" value="N-acetylmuramoyl-L-alanine amidase-like"/>
    <property type="match status" value="1"/>
</dbReference>
<sequence length="292" mass="33540">MNYGMYLVDFSLICIVLDVSFYLTGSFIISFHPVCVINLGSISKTYSIIQLYSTKETISKDLSGSDIVMIHEGTPLFFRRRRRSVQHESIINWKVLSLLFILAIGLSIGIYLLVIENQEQDANFRYRLIELNAWYGENIDSKIFSNETRLQLPVTNVIVSHTRGQHCYSTKMCFTLINKMIQDDLADIPFNFLISDSGDSYEIRGWNYASGFPATFNKNQSIVVGFIGDFTAKMPTNLQLAELSAFMIESIRRKKLVKNFNLYGIQSYDEEDLKLHDGLKNMKEWKGILQVL</sequence>
<evidence type="ECO:0000259" key="5">
    <source>
        <dbReference type="SMART" id="SM00701"/>
    </source>
</evidence>
<keyword evidence="2" id="KW-0399">Innate immunity</keyword>
<evidence type="ECO:0000313" key="7">
    <source>
        <dbReference type="Proteomes" id="UP001153620"/>
    </source>
</evidence>
<dbReference type="GO" id="GO:0008270">
    <property type="term" value="F:zinc ion binding"/>
    <property type="evidence" value="ECO:0007669"/>
    <property type="project" value="InterPro"/>
</dbReference>
<feature type="domain" description="Peptidoglycan recognition protein family" evidence="5">
    <location>
        <begin position="126"/>
        <end position="269"/>
    </location>
</feature>
<evidence type="ECO:0000256" key="1">
    <source>
        <dbReference type="ARBA" id="ARBA00007553"/>
    </source>
</evidence>
<dbReference type="GO" id="GO:0009253">
    <property type="term" value="P:peptidoglycan catabolic process"/>
    <property type="evidence" value="ECO:0007669"/>
    <property type="project" value="InterPro"/>
</dbReference>
<dbReference type="PANTHER" id="PTHR11022">
    <property type="entry name" value="PEPTIDOGLYCAN RECOGNITION PROTEIN"/>
    <property type="match status" value="1"/>
</dbReference>
<keyword evidence="4" id="KW-1133">Transmembrane helix</keyword>
<keyword evidence="3" id="KW-0391">Immunity</keyword>
<dbReference type="InterPro" id="IPR036505">
    <property type="entry name" value="Amidase/PGRP_sf"/>
</dbReference>
<accession>A0A9N9WXL2</accession>
<evidence type="ECO:0000256" key="4">
    <source>
        <dbReference type="SAM" id="Phobius"/>
    </source>
</evidence>
<reference evidence="6" key="2">
    <citation type="submission" date="2022-10" db="EMBL/GenBank/DDBJ databases">
        <authorList>
            <consortium name="ENA_rothamsted_submissions"/>
            <consortium name="culmorum"/>
            <person name="King R."/>
        </authorList>
    </citation>
    <scope>NUCLEOTIDE SEQUENCE</scope>
</reference>
<dbReference type="InterPro" id="IPR015510">
    <property type="entry name" value="PGRP"/>
</dbReference>
<dbReference type="SMART" id="SM00701">
    <property type="entry name" value="PGRP"/>
    <property type="match status" value="1"/>
</dbReference>
<gene>
    <name evidence="6" type="ORF">CHIRRI_LOCUS12416</name>
</gene>